<dbReference type="EMBL" id="CAIX01000492">
    <property type="protein sequence ID" value="CCI50426.1"/>
    <property type="molecule type" value="Genomic_DNA"/>
</dbReference>
<dbReference type="Proteomes" id="UP000053237">
    <property type="component" value="Unassembled WGS sequence"/>
</dbReference>
<organism evidence="5 6">
    <name type="scientific">Albugo candida</name>
    <dbReference type="NCBI Taxonomy" id="65357"/>
    <lineage>
        <taxon>Eukaryota</taxon>
        <taxon>Sar</taxon>
        <taxon>Stramenopiles</taxon>
        <taxon>Oomycota</taxon>
        <taxon>Peronosporomycetes</taxon>
        <taxon>Albuginales</taxon>
        <taxon>Albuginaceae</taxon>
        <taxon>Albugo</taxon>
    </lineage>
</organism>
<dbReference type="PROSITE" id="PS50297">
    <property type="entry name" value="ANK_REP_REGION"/>
    <property type="match status" value="4"/>
</dbReference>
<dbReference type="Pfam" id="PF12796">
    <property type="entry name" value="Ank_2"/>
    <property type="match status" value="3"/>
</dbReference>
<reference evidence="5 6" key="1">
    <citation type="submission" date="2012-05" db="EMBL/GenBank/DDBJ databases">
        <title>Recombination and specialization in a pathogen metapopulation.</title>
        <authorList>
            <person name="Gardiner A."/>
            <person name="Kemen E."/>
            <person name="Schultz-Larsen T."/>
            <person name="MacLean D."/>
            <person name="Van Oosterhout C."/>
            <person name="Jones J.D.G."/>
        </authorList>
    </citation>
    <scope>NUCLEOTIDE SEQUENCE [LARGE SCALE GENOMIC DNA]</scope>
    <source>
        <strain evidence="5 6">Ac Nc2</strain>
    </source>
</reference>
<dbReference type="AlphaFoldDB" id="A0A024GUL7"/>
<feature type="repeat" description="ANK" evidence="3">
    <location>
        <begin position="278"/>
        <end position="310"/>
    </location>
</feature>
<feature type="domain" description="Fido" evidence="4">
    <location>
        <begin position="877"/>
        <end position="1037"/>
    </location>
</feature>
<comment type="caution">
    <text evidence="5">The sequence shown here is derived from an EMBL/GenBank/DDBJ whole genome shotgun (WGS) entry which is preliminary data.</text>
</comment>
<dbReference type="InterPro" id="IPR036597">
    <property type="entry name" value="Fido-like_dom_sf"/>
</dbReference>
<dbReference type="STRING" id="65357.A0A024GUL7"/>
<protein>
    <recommendedName>
        <fullName evidence="4">Fido domain-containing protein</fullName>
    </recommendedName>
</protein>
<dbReference type="SUPFAM" id="SSF48403">
    <property type="entry name" value="Ankyrin repeat"/>
    <property type="match status" value="1"/>
</dbReference>
<dbReference type="InParanoid" id="A0A024GUL7"/>
<feature type="repeat" description="ANK" evidence="3">
    <location>
        <begin position="58"/>
        <end position="90"/>
    </location>
</feature>
<keyword evidence="2 3" id="KW-0040">ANK repeat</keyword>
<evidence type="ECO:0000256" key="1">
    <source>
        <dbReference type="ARBA" id="ARBA00022737"/>
    </source>
</evidence>
<feature type="repeat" description="ANK" evidence="3">
    <location>
        <begin position="169"/>
        <end position="201"/>
    </location>
</feature>
<dbReference type="PROSITE" id="PS50088">
    <property type="entry name" value="ANK_REPEAT"/>
    <property type="match status" value="4"/>
</dbReference>
<evidence type="ECO:0000256" key="2">
    <source>
        <dbReference type="ARBA" id="ARBA00023043"/>
    </source>
</evidence>
<dbReference type="InterPro" id="IPR002110">
    <property type="entry name" value="Ankyrin_rpt"/>
</dbReference>
<dbReference type="Pfam" id="PF02661">
    <property type="entry name" value="Fic"/>
    <property type="match status" value="1"/>
</dbReference>
<evidence type="ECO:0000313" key="6">
    <source>
        <dbReference type="Proteomes" id="UP000053237"/>
    </source>
</evidence>
<keyword evidence="1" id="KW-0677">Repeat</keyword>
<dbReference type="PANTHER" id="PTHR24171">
    <property type="entry name" value="ANKYRIN REPEAT DOMAIN-CONTAINING PROTEIN 39-RELATED"/>
    <property type="match status" value="1"/>
</dbReference>
<dbReference type="InterPro" id="IPR036770">
    <property type="entry name" value="Ankyrin_rpt-contain_sf"/>
</dbReference>
<dbReference type="Gene3D" id="1.25.40.20">
    <property type="entry name" value="Ankyrin repeat-containing domain"/>
    <property type="match status" value="3"/>
</dbReference>
<proteinExistence type="predicted"/>
<feature type="repeat" description="ANK" evidence="3">
    <location>
        <begin position="25"/>
        <end position="57"/>
    </location>
</feature>
<dbReference type="OrthoDB" id="20872at2759"/>
<evidence type="ECO:0000259" key="4">
    <source>
        <dbReference type="PROSITE" id="PS51459"/>
    </source>
</evidence>
<gene>
    <name evidence="5" type="ORF">BN9_121610</name>
</gene>
<dbReference type="PROSITE" id="PS51459">
    <property type="entry name" value="FIDO"/>
    <property type="match status" value="1"/>
</dbReference>
<dbReference type="Gene3D" id="1.10.3290.10">
    <property type="entry name" value="Fido-like domain"/>
    <property type="match status" value="1"/>
</dbReference>
<evidence type="ECO:0000256" key="3">
    <source>
        <dbReference type="PROSITE-ProRule" id="PRU00023"/>
    </source>
</evidence>
<sequence length="1037" mass="117528">MDNHEDDTAVATCAAEHTEGFHLTKDHSALIWAASMGNVELLKRLCDSGVDINTTDQDLRTPLHWAIKEQQKDAVDLLLQFGASVDVNDRWGKLAIDYATEGSVTQKALNHFRETRLPARASRIHREKTSSEVPSEDVGMLFEAVRGGDTDRIKERWLGRADLNVRDSSGRTSLHIAVEHGQIGVVELLLPAGAEIDAIDYRNRSPLSIAYEKKLGSIAELLQNFHDRSTYRLNSSRKEGLELHPQLLSAYQATRLGELGKIRLLVPNHVSPNIQDYDLRSLLHVASAEGHMEIVKYLVDCGSNVNVLDRWGSSPLSEAIHFAHNDVARYLTQQQATEFGELSPLAVEDIDMHILHSAFEFVLRVAAQDKWMMGLVFCPVRLEMNSCVLVAQNVWYRNRKNDFGLGNRPQVKDLTDPTERHSATLGRIKQNRGCPNHIQMFRKAAANLMIDPGQGHVGRVFSFRQPEHLQVEGTAQSDFFLLPHARRAGIKMVLSAPMIYKMSTVAVFSWYSRECDQEIAGAEMYRVQQLLRSVTALLILKQDLTNSIQEVHNARSHVQHRRLDSPPHTISRFQYCQTLLEAITTNNELLDCKADTQMHRHILLLALEWELFEHVHLLAISMSSEDHTAVLPLLRGMVSLVEKGTFGLFETEKFSQDAIQKSLLRDTARSTWDLFFRLIYSLEYLQAVSPTAGTILLDINGLLSRMHKCMRSLNPQWREILLHSVKIQQEEMITDISPKQECVLCQYNVPGHIHREQDGVPTKRIALAERPRTVSGHFASHEQVFLHLIRSPVFRTISSLFEHLQLKYDAFEQQEVVLDVALANYSIPKVFTSSQVYETIGASHDTQSRGIVGLTSSRDEIVGMLNQMLQADDEHDITLDQMCALHRVVVSGTCGGMIRDHAAVGYATSRIYRVFMPATELREGLAHVFKTLEREPSQAKSKCKAYPLLRAYYLYAALVFYIHPFIDGNGRIARLLGNLIALKHGFPALFRSSDKTLQLDEYLHRAVITIEVANNSKRQNRRNRTHVGRKENVSMWF</sequence>
<dbReference type="SMART" id="SM00248">
    <property type="entry name" value="ANK"/>
    <property type="match status" value="5"/>
</dbReference>
<name>A0A024GUL7_9STRA</name>
<dbReference type="SUPFAM" id="SSF140931">
    <property type="entry name" value="Fic-like"/>
    <property type="match status" value="1"/>
</dbReference>
<evidence type="ECO:0000313" key="5">
    <source>
        <dbReference type="EMBL" id="CCI50426.1"/>
    </source>
</evidence>
<dbReference type="InterPro" id="IPR003812">
    <property type="entry name" value="Fido"/>
</dbReference>
<accession>A0A024GUL7</accession>
<keyword evidence="6" id="KW-1185">Reference proteome</keyword>